<reference evidence="1" key="2">
    <citation type="submission" date="2020-09" db="EMBL/GenBank/DDBJ databases">
        <authorList>
            <person name="Sun Q."/>
            <person name="Kim S."/>
        </authorList>
    </citation>
    <scope>NUCLEOTIDE SEQUENCE</scope>
    <source>
        <strain evidence="1">KCTC 23077</strain>
    </source>
</reference>
<gene>
    <name evidence="1" type="ORF">GCM10007067_28470</name>
</gene>
<dbReference type="Gene3D" id="3.40.50.720">
    <property type="entry name" value="NAD(P)-binding Rossmann-like Domain"/>
    <property type="match status" value="1"/>
</dbReference>
<dbReference type="InterPro" id="IPR036291">
    <property type="entry name" value="NAD(P)-bd_dom_sf"/>
</dbReference>
<dbReference type="AlphaFoldDB" id="A0A918W971"/>
<proteinExistence type="predicted"/>
<keyword evidence="2" id="KW-1185">Reference proteome</keyword>
<comment type="caution">
    <text evidence="1">The sequence shown here is derived from an EMBL/GenBank/DDBJ whole genome shotgun (WGS) entry which is preliminary data.</text>
</comment>
<protein>
    <submittedName>
        <fullName evidence="1">Nucleoside-diphosphate sugar epimerase</fullName>
    </submittedName>
</protein>
<evidence type="ECO:0000313" key="2">
    <source>
        <dbReference type="Proteomes" id="UP000646426"/>
    </source>
</evidence>
<dbReference type="Proteomes" id="UP000646426">
    <property type="component" value="Unassembled WGS sequence"/>
</dbReference>
<organism evidence="1 2">
    <name type="scientific">Cognatilysobacter bugurensis</name>
    <dbReference type="NCBI Taxonomy" id="543356"/>
    <lineage>
        <taxon>Bacteria</taxon>
        <taxon>Pseudomonadati</taxon>
        <taxon>Pseudomonadota</taxon>
        <taxon>Gammaproteobacteria</taxon>
        <taxon>Lysobacterales</taxon>
        <taxon>Lysobacteraceae</taxon>
        <taxon>Cognatilysobacter</taxon>
    </lineage>
</organism>
<dbReference type="SUPFAM" id="SSF51735">
    <property type="entry name" value="NAD(P)-binding Rossmann-fold domains"/>
    <property type="match status" value="1"/>
</dbReference>
<name>A0A918W971_9GAMM</name>
<evidence type="ECO:0000313" key="1">
    <source>
        <dbReference type="EMBL" id="GHA88884.1"/>
    </source>
</evidence>
<reference evidence="1" key="1">
    <citation type="journal article" date="2014" name="Int. J. Syst. Evol. Microbiol.">
        <title>Complete genome sequence of Corynebacterium casei LMG S-19264T (=DSM 44701T), isolated from a smear-ripened cheese.</title>
        <authorList>
            <consortium name="US DOE Joint Genome Institute (JGI-PGF)"/>
            <person name="Walter F."/>
            <person name="Albersmeier A."/>
            <person name="Kalinowski J."/>
            <person name="Ruckert C."/>
        </authorList>
    </citation>
    <scope>NUCLEOTIDE SEQUENCE</scope>
    <source>
        <strain evidence="1">KCTC 23077</strain>
    </source>
</reference>
<sequence>MTGATSQIGHFLLPMLDGHTLANDPRNGERTPVLALSRRRPGVARGHVCWLQGALPAAPAIESPLRAAVSFGPIDAFAAWLDTAPLGPSPRVVATSSMSAESKRESIVASERAISQRLRDGEQRLIDVCNRRGIAWTILRPTLIYGVGLDRSLTPIARRAMRTRLFAYPDAPGLRQPVHAQDVAQAALRALERDAAVGVTFPLGGGERITAGEMFRRVRASLPVAALPIPLPVAPLKPLSQLHGALRGPVSRLTADLVADNTELRQRLDVHPRPFRPTASAWGLDTP</sequence>
<accession>A0A918W971</accession>
<dbReference type="EMBL" id="BMYD01000006">
    <property type="protein sequence ID" value="GHA88884.1"/>
    <property type="molecule type" value="Genomic_DNA"/>
</dbReference>